<proteinExistence type="predicted"/>
<dbReference type="EMBL" id="CP133612">
    <property type="protein sequence ID" value="WMV12603.1"/>
    <property type="molecule type" value="Genomic_DNA"/>
</dbReference>
<evidence type="ECO:0000313" key="2">
    <source>
        <dbReference type="Proteomes" id="UP001234989"/>
    </source>
</evidence>
<reference evidence="1" key="1">
    <citation type="submission" date="2023-08" db="EMBL/GenBank/DDBJ databases">
        <title>A de novo genome assembly of Solanum verrucosum Schlechtendal, a Mexican diploid species geographically isolated from the other diploid A-genome species in potato relatives.</title>
        <authorList>
            <person name="Hosaka K."/>
        </authorList>
    </citation>
    <scope>NUCLEOTIDE SEQUENCE</scope>
    <source>
        <tissue evidence="1">Young leaves</tissue>
    </source>
</reference>
<evidence type="ECO:0000313" key="1">
    <source>
        <dbReference type="EMBL" id="WMV12603.1"/>
    </source>
</evidence>
<gene>
    <name evidence="1" type="ORF">MTR67_005988</name>
</gene>
<keyword evidence="2" id="KW-1185">Reference proteome</keyword>
<protein>
    <submittedName>
        <fullName evidence="1">Uncharacterized protein</fullName>
    </submittedName>
</protein>
<accession>A0AAF0PXG6</accession>
<sequence length="97" mass="10620">MKPQVTPDISDPSHSHVLSCQHWTRAAIKLLSWCPSTLTIAVLPLLQCNVHILNCACAHEAPSNSSICDPSAFSFEKSNDFTNKQLCPFSEQVGLVI</sequence>
<organism evidence="1 2">
    <name type="scientific">Solanum verrucosum</name>
    <dbReference type="NCBI Taxonomy" id="315347"/>
    <lineage>
        <taxon>Eukaryota</taxon>
        <taxon>Viridiplantae</taxon>
        <taxon>Streptophyta</taxon>
        <taxon>Embryophyta</taxon>
        <taxon>Tracheophyta</taxon>
        <taxon>Spermatophyta</taxon>
        <taxon>Magnoliopsida</taxon>
        <taxon>eudicotyledons</taxon>
        <taxon>Gunneridae</taxon>
        <taxon>Pentapetalae</taxon>
        <taxon>asterids</taxon>
        <taxon>lamiids</taxon>
        <taxon>Solanales</taxon>
        <taxon>Solanaceae</taxon>
        <taxon>Solanoideae</taxon>
        <taxon>Solaneae</taxon>
        <taxon>Solanum</taxon>
    </lineage>
</organism>
<name>A0AAF0PXG6_SOLVR</name>
<dbReference type="Proteomes" id="UP001234989">
    <property type="component" value="Chromosome 1"/>
</dbReference>
<dbReference type="AlphaFoldDB" id="A0AAF0PXG6"/>